<dbReference type="InterPro" id="IPR018181">
    <property type="entry name" value="Heat_shock_70_CS"/>
</dbReference>
<evidence type="ECO:0000256" key="5">
    <source>
        <dbReference type="SAM" id="MobiDB-lite"/>
    </source>
</evidence>
<dbReference type="RefSeq" id="XP_034235467.1">
    <property type="nucleotide sequence ID" value="XM_034379576.1"/>
</dbReference>
<dbReference type="PANTHER" id="PTHR45639">
    <property type="entry name" value="HSC70CB, ISOFORM G-RELATED"/>
    <property type="match status" value="1"/>
</dbReference>
<sequence>MTSGLSILAISRLNVYSVTTYTGAAELWSRMGRKDEVVLGVDLGTTNSAVAVFRDDSAEVLTNDIDKRTTPSCVYVRDLERQVGEAALRLAASFPFNTVRNVKSVLGRTSVPKGEAPLGPVVTRDGAVKKSISIVIDNTEAAISLSPEEIAATLLLELKKAAEQHLQTEVSLAVLAVPSYFNASQRKAVMDAANLAGLRVPFIMNETTAAAMAYAHDRDGEEKTVLIVDVGGGGSSAAVVKVALNQVEVMAHSDVRLPGGEDFDDRMMQYLTQCIKRDLGAEALDPRDCEILRAQWTKAKEKLSRIPQATISIFLPGLGKEFRCDVKRADFEEECAEHFKSITDGLLATLKRAEVKPEQLGEVLLVGGSSRIPQLRSLVQELVKGKPLCKAVNPDEAVAKGAALMAAKRVELKQEVLSLETRIRMGNKEVIVPANTKLPREIPLVEDANIEILQKVGRGNAMARIFDSRLPSAHLLGIYHSGFVQFGNRIQGKIDCRLDGCLPSAVLRSLAKRMQRRQENERIESQRVESKNALEDLLRHVRGLEIPDDGFRNDLVALRDKCEKKLQWLNEYGNRQFAEYDNLRTEIADALNDYNAKREAERTRVEAREQLCRTLQEIPSNVKSVSGRNEPGDDRVVAAVVRLPAIEGRSSLCRTPAAKGLSLFISEVLLQLPREEVLNDKFDERVLKLHKRCTDRLAWTLDNPDASEEEYIRFRDKVSAAADEIHSDRQRHAADLRKAEVRKTFESRVQTTLQSTNIKEGPNNALYKSYCQDIEELCRDALGWLRSSRGSLADERELSDRLRVFETEAAGIHRNYGEQVAAEQRRAEAFRAAEQKVLQALNLKVLEGHPCYEEAEALKKSSRKHLSLLKHESDLSTEMLEKLIESIDTGFATLEQKRVEEEQKLMNWILTLEQELTDGLQEFDNDPLLVQLEKCCRRQLMERQPRPSLQVIGHALYAVRNVLGHLRQYRDSQQKRQEAASGAEAAYHEAYAVGSKLLSYLGFPVLRPPQPARQSLCSRVTWTPGVSTSSSEQAQSQFGDPEQPLPPPPQPAAKAVSSHAVWIVNERAQSQYQPMDFTSGDLGADKMEVDSEGLVHERANGHIRGLENAHMSNAETPRERPGCGQSEPCNGTKQSTRLPHTKVQSAADDLARAALEEARTAGCMALIVDREDEAGRDLLSLSVRLVRDSGDAVELPVLVRDARSFNGSPDELVRDTWARFEELCRSVSLDLGSCLEFLSASNCSPFGPAFVKLCKDRAREDVVVLTSTSVPLDERVVIACYERSIPKSSRAEIDELVKFFSEVNSWRQTPARGCKTCLVGLHGCCCSHPWRTYSSSVAFLMRNREKLASTPEVLLQCAPDVLLDMKQLMKETNFLVCLAAFGEVFSEIHKVSQLVVDFDMDFSEYWTGLSDCKRAFSSNSFTAQVKTAADKVTSKNESLRSLVRAIIEVAHTVVCAARTDFKFCNEILQCLVSEDNHPRGHSSKQVSSELVSFKRQHSRAISASPQRVLSRVNRSEFEKDYPALYKTVLRALTAPLLPPMGPRSDEQLRVGARRTTRTRADQVEAAVLVAARTPEGVDLSFDFQS</sequence>
<dbReference type="Gene3D" id="3.30.420.40">
    <property type="match status" value="2"/>
</dbReference>
<dbReference type="Proteomes" id="UP000515158">
    <property type="component" value="Unplaced"/>
</dbReference>
<keyword evidence="6" id="KW-1185">Reference proteome</keyword>
<dbReference type="GeneID" id="117641867"/>
<feature type="coiled-coil region" evidence="4">
    <location>
        <begin position="511"/>
        <end position="540"/>
    </location>
</feature>
<feature type="compositionally biased region" description="Polar residues" evidence="5">
    <location>
        <begin position="1127"/>
        <end position="1138"/>
    </location>
</feature>
<proteinExistence type="inferred from homology"/>
<dbReference type="InParanoid" id="A0A6P8YN40"/>
<keyword evidence="4" id="KW-0175">Coiled coil</keyword>
<keyword evidence="3" id="KW-0067">ATP-binding</keyword>
<evidence type="ECO:0000256" key="2">
    <source>
        <dbReference type="ARBA" id="ARBA00022741"/>
    </source>
</evidence>
<gene>
    <name evidence="7" type="primary">LOC117641867</name>
</gene>
<evidence type="ECO:0000313" key="7">
    <source>
        <dbReference type="RefSeq" id="XP_034235467.1"/>
    </source>
</evidence>
<dbReference type="GO" id="GO:0140662">
    <property type="term" value="F:ATP-dependent protein folding chaperone"/>
    <property type="evidence" value="ECO:0007669"/>
    <property type="project" value="InterPro"/>
</dbReference>
<dbReference type="KEGG" id="tpal:117641867"/>
<name>A0A6P8YN40_THRPL</name>
<feature type="compositionally biased region" description="Polar residues" evidence="5">
    <location>
        <begin position="1023"/>
        <end position="1038"/>
    </location>
</feature>
<feature type="region of interest" description="Disordered" evidence="5">
    <location>
        <begin position="1023"/>
        <end position="1054"/>
    </location>
</feature>
<dbReference type="PRINTS" id="PR00301">
    <property type="entry name" value="HEATSHOCK70"/>
</dbReference>
<dbReference type="GO" id="GO:0034663">
    <property type="term" value="C:endoplasmic reticulum chaperone complex"/>
    <property type="evidence" value="ECO:0007669"/>
    <property type="project" value="TreeGrafter"/>
</dbReference>
<dbReference type="InterPro" id="IPR013126">
    <property type="entry name" value="Hsp_70_fam"/>
</dbReference>
<dbReference type="Gene3D" id="3.90.640.10">
    <property type="entry name" value="Actin, Chain A, domain 4"/>
    <property type="match status" value="1"/>
</dbReference>
<dbReference type="InterPro" id="IPR043129">
    <property type="entry name" value="ATPase_NBD"/>
</dbReference>
<dbReference type="GO" id="GO:0005524">
    <property type="term" value="F:ATP binding"/>
    <property type="evidence" value="ECO:0007669"/>
    <property type="project" value="UniProtKB-KW"/>
</dbReference>
<evidence type="ECO:0000256" key="4">
    <source>
        <dbReference type="SAM" id="Coils"/>
    </source>
</evidence>
<comment type="similarity">
    <text evidence="1">Belongs to the heat shock protein 70 family.</text>
</comment>
<dbReference type="PROSITE" id="PS01036">
    <property type="entry name" value="HSP70_3"/>
    <property type="match status" value="1"/>
</dbReference>
<keyword evidence="2" id="KW-0547">Nucleotide-binding</keyword>
<feature type="region of interest" description="Disordered" evidence="5">
    <location>
        <begin position="1114"/>
        <end position="1138"/>
    </location>
</feature>
<dbReference type="PANTHER" id="PTHR45639:SF34">
    <property type="entry name" value="CHAPERONE PROTEIN DNAK"/>
    <property type="match status" value="1"/>
</dbReference>
<dbReference type="PROSITE" id="PS00297">
    <property type="entry name" value="HSP70_1"/>
    <property type="match status" value="1"/>
</dbReference>
<evidence type="ECO:0000256" key="3">
    <source>
        <dbReference type="ARBA" id="ARBA00022840"/>
    </source>
</evidence>
<dbReference type="GO" id="GO:0030968">
    <property type="term" value="P:endoplasmic reticulum unfolded protein response"/>
    <property type="evidence" value="ECO:0007669"/>
    <property type="project" value="TreeGrafter"/>
</dbReference>
<organism evidence="7">
    <name type="scientific">Thrips palmi</name>
    <name type="common">Melon thrips</name>
    <dbReference type="NCBI Taxonomy" id="161013"/>
    <lineage>
        <taxon>Eukaryota</taxon>
        <taxon>Metazoa</taxon>
        <taxon>Ecdysozoa</taxon>
        <taxon>Arthropoda</taxon>
        <taxon>Hexapoda</taxon>
        <taxon>Insecta</taxon>
        <taxon>Pterygota</taxon>
        <taxon>Neoptera</taxon>
        <taxon>Paraneoptera</taxon>
        <taxon>Thysanoptera</taxon>
        <taxon>Terebrantia</taxon>
        <taxon>Thripoidea</taxon>
        <taxon>Thripidae</taxon>
        <taxon>Thrips</taxon>
    </lineage>
</organism>
<reference evidence="7" key="1">
    <citation type="submission" date="2025-08" db="UniProtKB">
        <authorList>
            <consortium name="RefSeq"/>
        </authorList>
    </citation>
    <scope>IDENTIFICATION</scope>
    <source>
        <tissue evidence="7">Total insect</tissue>
    </source>
</reference>
<protein>
    <submittedName>
        <fullName evidence="7">Uncharacterized protein LOC117641867 isoform X1</fullName>
    </submittedName>
</protein>
<evidence type="ECO:0000256" key="1">
    <source>
        <dbReference type="ARBA" id="ARBA00007381"/>
    </source>
</evidence>
<evidence type="ECO:0000313" key="6">
    <source>
        <dbReference type="Proteomes" id="UP000515158"/>
    </source>
</evidence>
<accession>A0A6P8YN40</accession>
<dbReference type="Pfam" id="PF00012">
    <property type="entry name" value="HSP70"/>
    <property type="match status" value="1"/>
</dbReference>
<dbReference type="SUPFAM" id="SSF53067">
    <property type="entry name" value="Actin-like ATPase domain"/>
    <property type="match status" value="2"/>
</dbReference>